<dbReference type="PANTHER" id="PTHR37512:SF1">
    <property type="entry name" value="NADR_TTD14 AAA DOMAIN-CONTAINING PROTEIN"/>
    <property type="match status" value="1"/>
</dbReference>
<keyword evidence="2" id="KW-0547">Nucleotide-binding</keyword>
<dbReference type="GO" id="GO:0005524">
    <property type="term" value="F:ATP binding"/>
    <property type="evidence" value="ECO:0007669"/>
    <property type="project" value="UniProtKB-KW"/>
</dbReference>
<comment type="caution">
    <text evidence="2">The sequence shown here is derived from an EMBL/GenBank/DDBJ whole genome shotgun (WGS) entry which is preliminary data.</text>
</comment>
<accession>A0ABU3P5M4</accession>
<sequence length="223" mass="24631">MSALRIALLGAESTGKSHMALSLQQHLQTQTGLRVARVDEWLREWCDREQRTPRPDEQAAIAAEQARRIDAASQQADLVICDTTPLMTAIYSELLFNDMSLNAAALAFQQRCSLTLLMALDLPWVDDGLQRDGPQVQQPVDALLRRHLRQGGLQWSVVAGQGEARVNAALDAITPLVQPLQPPRAGLFSRLMERQSSLGEARLICEFCDVPECEHALRRSGAA</sequence>
<dbReference type="EMBL" id="JAVXZY010000001">
    <property type="protein sequence ID" value="MDT8997873.1"/>
    <property type="molecule type" value="Genomic_DNA"/>
</dbReference>
<organism evidence="2 3">
    <name type="scientific">Roseateles aquae</name>
    <dbReference type="NCBI Taxonomy" id="3077235"/>
    <lineage>
        <taxon>Bacteria</taxon>
        <taxon>Pseudomonadati</taxon>
        <taxon>Pseudomonadota</taxon>
        <taxon>Betaproteobacteria</taxon>
        <taxon>Burkholderiales</taxon>
        <taxon>Sphaerotilaceae</taxon>
        <taxon>Roseateles</taxon>
    </lineage>
</organism>
<dbReference type="PANTHER" id="PTHR37512">
    <property type="entry name" value="TRIFUNCTIONAL NAD BIOSYNTHESIS/REGULATOR PROTEIN NADR"/>
    <property type="match status" value="1"/>
</dbReference>
<feature type="domain" description="NadR/Ttd14 AAA" evidence="1">
    <location>
        <begin position="5"/>
        <end position="165"/>
    </location>
</feature>
<keyword evidence="3" id="KW-1185">Reference proteome</keyword>
<evidence type="ECO:0000313" key="3">
    <source>
        <dbReference type="Proteomes" id="UP001246372"/>
    </source>
</evidence>
<keyword evidence="2" id="KW-0067">ATP-binding</keyword>
<dbReference type="RefSeq" id="WP_315648120.1">
    <property type="nucleotide sequence ID" value="NZ_JAVXZY010000001.1"/>
</dbReference>
<dbReference type="InterPro" id="IPR027417">
    <property type="entry name" value="P-loop_NTPase"/>
</dbReference>
<dbReference type="InterPro" id="IPR052735">
    <property type="entry name" value="NAD_biosynth-regulator"/>
</dbReference>
<reference evidence="2" key="1">
    <citation type="submission" date="2023-09" db="EMBL/GenBank/DDBJ databases">
        <title>Paucibacter sp. APW11 Genome sequencing and assembly.</title>
        <authorList>
            <person name="Kim I."/>
        </authorList>
    </citation>
    <scope>NUCLEOTIDE SEQUENCE</scope>
    <source>
        <strain evidence="2">APW11</strain>
    </source>
</reference>
<evidence type="ECO:0000259" key="1">
    <source>
        <dbReference type="Pfam" id="PF13521"/>
    </source>
</evidence>
<name>A0ABU3P5M4_9BURK</name>
<protein>
    <submittedName>
        <fullName evidence="2">ATP-binding protein</fullName>
    </submittedName>
</protein>
<gene>
    <name evidence="2" type="ORF">RQP53_01135</name>
</gene>
<dbReference type="SUPFAM" id="SSF52540">
    <property type="entry name" value="P-loop containing nucleoside triphosphate hydrolases"/>
    <property type="match status" value="1"/>
</dbReference>
<dbReference type="Pfam" id="PF13521">
    <property type="entry name" value="AAA_28"/>
    <property type="match status" value="1"/>
</dbReference>
<dbReference type="Proteomes" id="UP001246372">
    <property type="component" value="Unassembled WGS sequence"/>
</dbReference>
<dbReference type="Gene3D" id="3.40.50.300">
    <property type="entry name" value="P-loop containing nucleotide triphosphate hydrolases"/>
    <property type="match status" value="1"/>
</dbReference>
<proteinExistence type="predicted"/>
<evidence type="ECO:0000313" key="2">
    <source>
        <dbReference type="EMBL" id="MDT8997873.1"/>
    </source>
</evidence>
<dbReference type="InterPro" id="IPR038727">
    <property type="entry name" value="NadR/Ttd14_AAA_dom"/>
</dbReference>